<feature type="binding site" evidence="5">
    <location>
        <position position="130"/>
    </location>
    <ligand>
        <name>substrate</name>
    </ligand>
</feature>
<dbReference type="eggNOG" id="COG0684">
    <property type="taxonomic scope" value="Bacteria"/>
</dbReference>
<dbReference type="KEGG" id="btrm:SAMEA390648700636"/>
<organism evidence="6 7">
    <name type="scientific">Bordetella trematum</name>
    <dbReference type="NCBI Taxonomy" id="123899"/>
    <lineage>
        <taxon>Bacteria</taxon>
        <taxon>Pseudomonadati</taxon>
        <taxon>Pseudomonadota</taxon>
        <taxon>Betaproteobacteria</taxon>
        <taxon>Burkholderiales</taxon>
        <taxon>Alcaligenaceae</taxon>
        <taxon>Bordetella</taxon>
    </lineage>
</organism>
<dbReference type="AlphaFoldDB" id="A0A157S9Z6"/>
<keyword evidence="6" id="KW-0489">Methyltransferase</keyword>
<dbReference type="Gene3D" id="3.50.30.40">
    <property type="entry name" value="Ribonuclease E inhibitor RraA/RraA-like"/>
    <property type="match status" value="1"/>
</dbReference>
<dbReference type="GO" id="GO:0032259">
    <property type="term" value="P:methylation"/>
    <property type="evidence" value="ECO:0007669"/>
    <property type="project" value="UniProtKB-KW"/>
</dbReference>
<dbReference type="STRING" id="123899.SAMEA3906487_00636"/>
<feature type="binding site" evidence="5">
    <location>
        <begin position="108"/>
        <end position="111"/>
    </location>
    <ligand>
        <name>substrate</name>
    </ligand>
</feature>
<dbReference type="SUPFAM" id="SSF89562">
    <property type="entry name" value="RraA-like"/>
    <property type="match status" value="1"/>
</dbReference>
<dbReference type="GO" id="GO:0016829">
    <property type="term" value="F:lyase activity"/>
    <property type="evidence" value="ECO:0007669"/>
    <property type="project" value="UniProtKB-KW"/>
</dbReference>
<sequence>MPSPNHAAGQRDAALACLQDLPVSLLFDAKMALGLPDTTLDPCVRLLAGHRILARAHTIGRIPKSPNAGQEEIDPGLSFAIQEVIDACGPDSVLVIATQGIASHANWGGNMAVRASIVGAQGLVTDGAVRDLHEMEELGMNIFAQGTSPRAGQHRLATTLRNQPVMCAGVYIRPGDILVGDGDGVIVIDPAQAEQIAAKAHELLRIESDMQNYMRNGASLLQAVKKYRIR</sequence>
<keyword evidence="5" id="KW-0460">Magnesium</keyword>
<dbReference type="GO" id="GO:0008168">
    <property type="term" value="F:methyltransferase activity"/>
    <property type="evidence" value="ECO:0007669"/>
    <property type="project" value="UniProtKB-KW"/>
</dbReference>
<keyword evidence="5" id="KW-0479">Metal-binding</keyword>
<dbReference type="Pfam" id="PF03737">
    <property type="entry name" value="RraA-like"/>
    <property type="match status" value="1"/>
</dbReference>
<dbReference type="GO" id="GO:0046872">
    <property type="term" value="F:metal ion binding"/>
    <property type="evidence" value="ECO:0007669"/>
    <property type="project" value="UniProtKB-KW"/>
</dbReference>
<evidence type="ECO:0000256" key="4">
    <source>
        <dbReference type="ARBA" id="ARBA00030169"/>
    </source>
</evidence>
<dbReference type="RefSeq" id="WP_063491548.1">
    <property type="nucleotide sequence ID" value="NZ_CP016340.1"/>
</dbReference>
<gene>
    <name evidence="6" type="primary">proA_2</name>
    <name evidence="6" type="ORF">SAMEA3906487_00636</name>
</gene>
<keyword evidence="7" id="KW-1185">Reference proteome</keyword>
<comment type="cofactor">
    <cofactor evidence="5">
        <name>Mg(2+)</name>
        <dbReference type="ChEBI" id="CHEBI:18420"/>
    </cofactor>
</comment>
<feature type="binding site" evidence="5">
    <location>
        <position position="131"/>
    </location>
    <ligand>
        <name>Mg(2+)</name>
        <dbReference type="ChEBI" id="CHEBI:18420"/>
    </ligand>
</feature>
<proteinExistence type="predicted"/>
<comment type="cofactor">
    <cofactor evidence="1">
        <name>a divalent metal cation</name>
        <dbReference type="ChEBI" id="CHEBI:60240"/>
    </cofactor>
</comment>
<dbReference type="InterPro" id="IPR005493">
    <property type="entry name" value="RraA/RraA-like"/>
</dbReference>
<keyword evidence="6" id="KW-0456">Lyase</keyword>
<dbReference type="OrthoDB" id="9805307at2"/>
<evidence type="ECO:0000313" key="6">
    <source>
        <dbReference type="EMBL" id="SAI67199.1"/>
    </source>
</evidence>
<dbReference type="CDD" id="cd16841">
    <property type="entry name" value="RraA_family"/>
    <property type="match status" value="1"/>
</dbReference>
<reference evidence="6 7" key="1">
    <citation type="submission" date="2016-04" db="EMBL/GenBank/DDBJ databases">
        <authorList>
            <consortium name="Pathogen Informatics"/>
        </authorList>
    </citation>
    <scope>NUCLEOTIDE SEQUENCE [LARGE SCALE GENOMIC DNA]</scope>
    <source>
        <strain evidence="6 7">H044680328</strain>
    </source>
</reference>
<dbReference type="Proteomes" id="UP000076825">
    <property type="component" value="Chromosome 1"/>
</dbReference>
<protein>
    <recommendedName>
        <fullName evidence="2">Putative 4-hydroxy-4-methyl-2-oxoglutarate aldolase</fullName>
    </recommendedName>
    <alternativeName>
        <fullName evidence="3">Regulator of ribonuclease activity homolog</fullName>
    </alternativeName>
    <alternativeName>
        <fullName evidence="4">RraA-like protein</fullName>
    </alternativeName>
</protein>
<evidence type="ECO:0000313" key="7">
    <source>
        <dbReference type="Proteomes" id="UP000076825"/>
    </source>
</evidence>
<dbReference type="PATRIC" id="fig|123899.6.peg.610"/>
<name>A0A157S9Z6_9BORD</name>
<dbReference type="PANTHER" id="PTHR33254">
    <property type="entry name" value="4-HYDROXY-4-METHYL-2-OXOGLUTARATE ALDOLASE 3-RELATED"/>
    <property type="match status" value="1"/>
</dbReference>
<evidence type="ECO:0000256" key="2">
    <source>
        <dbReference type="ARBA" id="ARBA00016549"/>
    </source>
</evidence>
<evidence type="ECO:0000256" key="5">
    <source>
        <dbReference type="PIRSR" id="PIRSR605493-1"/>
    </source>
</evidence>
<dbReference type="GeneID" id="56587956"/>
<dbReference type="InterPro" id="IPR036704">
    <property type="entry name" value="RraA/RraA-like_sf"/>
</dbReference>
<evidence type="ECO:0000256" key="1">
    <source>
        <dbReference type="ARBA" id="ARBA00001968"/>
    </source>
</evidence>
<dbReference type="EMBL" id="LT546645">
    <property type="protein sequence ID" value="SAI67199.1"/>
    <property type="molecule type" value="Genomic_DNA"/>
</dbReference>
<evidence type="ECO:0000256" key="3">
    <source>
        <dbReference type="ARBA" id="ARBA00029596"/>
    </source>
</evidence>
<dbReference type="PANTHER" id="PTHR33254:SF4">
    <property type="entry name" value="4-HYDROXY-4-METHYL-2-OXOGLUTARATE ALDOLASE 3-RELATED"/>
    <property type="match status" value="1"/>
</dbReference>
<keyword evidence="6" id="KW-0808">Transferase</keyword>
<accession>A0A157S9Z6</accession>